<feature type="non-terminal residue" evidence="1">
    <location>
        <position position="1"/>
    </location>
</feature>
<gene>
    <name evidence="1" type="ORF">AK812_SmicGene47837</name>
</gene>
<keyword evidence="2" id="KW-1185">Reference proteome</keyword>
<dbReference type="AlphaFoldDB" id="A0A1Q9BQW1"/>
<reference evidence="1 2" key="1">
    <citation type="submission" date="2016-02" db="EMBL/GenBank/DDBJ databases">
        <title>Genome analysis of coral dinoflagellate symbionts highlights evolutionary adaptations to a symbiotic lifestyle.</title>
        <authorList>
            <person name="Aranda M."/>
            <person name="Li Y."/>
            <person name="Liew Y.J."/>
            <person name="Baumgarten S."/>
            <person name="Simakov O."/>
            <person name="Wilson M."/>
            <person name="Piel J."/>
            <person name="Ashoor H."/>
            <person name="Bougouffa S."/>
            <person name="Bajic V.B."/>
            <person name="Ryu T."/>
            <person name="Ravasi T."/>
            <person name="Bayer T."/>
            <person name="Micklem G."/>
            <person name="Kim H."/>
            <person name="Bhak J."/>
            <person name="Lajeunesse T.C."/>
            <person name="Voolstra C.R."/>
        </authorList>
    </citation>
    <scope>NUCLEOTIDE SEQUENCE [LARGE SCALE GENOMIC DNA]</scope>
    <source>
        <strain evidence="1 2">CCMP2467</strain>
    </source>
</reference>
<proteinExistence type="predicted"/>
<protein>
    <submittedName>
        <fullName evidence="1">Uncharacterized protein</fullName>
    </submittedName>
</protein>
<comment type="caution">
    <text evidence="1">The sequence shown here is derived from an EMBL/GenBank/DDBJ whole genome shotgun (WGS) entry which is preliminary data.</text>
</comment>
<dbReference type="EMBL" id="LSRX01006462">
    <property type="protein sequence ID" value="OLP73075.1"/>
    <property type="molecule type" value="Genomic_DNA"/>
</dbReference>
<name>A0A1Q9BQW1_SYMMI</name>
<organism evidence="1 2">
    <name type="scientific">Symbiodinium microadriaticum</name>
    <name type="common">Dinoflagellate</name>
    <name type="synonym">Zooxanthella microadriatica</name>
    <dbReference type="NCBI Taxonomy" id="2951"/>
    <lineage>
        <taxon>Eukaryota</taxon>
        <taxon>Sar</taxon>
        <taxon>Alveolata</taxon>
        <taxon>Dinophyceae</taxon>
        <taxon>Suessiales</taxon>
        <taxon>Symbiodiniaceae</taxon>
        <taxon>Symbiodinium</taxon>
    </lineage>
</organism>
<dbReference type="Proteomes" id="UP000186817">
    <property type="component" value="Unassembled WGS sequence"/>
</dbReference>
<accession>A0A1Q9BQW1</accession>
<dbReference type="OrthoDB" id="10487532at2759"/>
<sequence length="152" mass="16640">EVLVATQEEVVPQFSPEVVVVEASPEDKPRDDGAQEREVERKLVVLIERLEQAVPEHSPLWLSGMMVLVCSLSMAPVGSPPYPFRVANRRGTVEALQWKLIGAGYEAIGVQAQGLTYTMISLYLKDTEGPTGPRNAQILASLVAYVRELPAV</sequence>
<evidence type="ECO:0000313" key="2">
    <source>
        <dbReference type="Proteomes" id="UP000186817"/>
    </source>
</evidence>
<evidence type="ECO:0000313" key="1">
    <source>
        <dbReference type="EMBL" id="OLP73075.1"/>
    </source>
</evidence>